<keyword evidence="3" id="KW-1185">Reference proteome</keyword>
<feature type="compositionally biased region" description="Low complexity" evidence="1">
    <location>
        <begin position="100"/>
        <end position="124"/>
    </location>
</feature>
<feature type="region of interest" description="Disordered" evidence="1">
    <location>
        <begin position="99"/>
        <end position="168"/>
    </location>
</feature>
<evidence type="ECO:0000313" key="3">
    <source>
        <dbReference type="Proteomes" id="UP000279236"/>
    </source>
</evidence>
<dbReference type="RefSeq" id="XP_028476141.1">
    <property type="nucleotide sequence ID" value="XM_028623208.1"/>
</dbReference>
<gene>
    <name evidence="2" type="ORF">EHS24_007869</name>
</gene>
<evidence type="ECO:0000256" key="1">
    <source>
        <dbReference type="SAM" id="MobiDB-lite"/>
    </source>
</evidence>
<feature type="compositionally biased region" description="Acidic residues" evidence="1">
    <location>
        <begin position="159"/>
        <end position="168"/>
    </location>
</feature>
<feature type="compositionally biased region" description="Low complexity" evidence="1">
    <location>
        <begin position="134"/>
        <end position="143"/>
    </location>
</feature>
<dbReference type="GO" id="GO:0070682">
    <property type="term" value="P:proteasome regulatory particle assembly"/>
    <property type="evidence" value="ECO:0007669"/>
    <property type="project" value="InterPro"/>
</dbReference>
<dbReference type="GeneID" id="39592412"/>
<comment type="caution">
    <text evidence="2">The sequence shown here is derived from an EMBL/GenBank/DDBJ whole genome shotgun (WGS) entry which is preliminary data.</text>
</comment>
<protein>
    <submittedName>
        <fullName evidence="2">Uncharacterized protein</fullName>
    </submittedName>
</protein>
<dbReference type="PANTHER" id="PTHR40422:SF1">
    <property type="entry name" value="TRANSLATION MACHINERY-ASSOCIATED PROTEIN 17"/>
    <property type="match status" value="1"/>
</dbReference>
<dbReference type="OrthoDB" id="548474at2759"/>
<dbReference type="Proteomes" id="UP000279236">
    <property type="component" value="Unassembled WGS sequence"/>
</dbReference>
<dbReference type="EMBL" id="RSCE01000006">
    <property type="protein sequence ID" value="RSH81686.1"/>
    <property type="molecule type" value="Genomic_DNA"/>
</dbReference>
<dbReference type="GO" id="GO:0030674">
    <property type="term" value="F:protein-macromolecule adaptor activity"/>
    <property type="evidence" value="ECO:0007669"/>
    <property type="project" value="TreeGrafter"/>
</dbReference>
<dbReference type="STRING" id="105984.A0A427XS60"/>
<reference evidence="2 3" key="1">
    <citation type="submission" date="2018-11" db="EMBL/GenBank/DDBJ databases">
        <title>Genome sequence of Apiotrichum porosum DSM 27194.</title>
        <authorList>
            <person name="Aliyu H."/>
            <person name="Gorte O."/>
            <person name="Ochsenreither K."/>
        </authorList>
    </citation>
    <scope>NUCLEOTIDE SEQUENCE [LARGE SCALE GENOMIC DNA]</scope>
    <source>
        <strain evidence="2 3">DSM 27194</strain>
    </source>
</reference>
<dbReference type="InterPro" id="IPR038966">
    <property type="entry name" value="TMA17"/>
</dbReference>
<proteinExistence type="predicted"/>
<name>A0A427XS60_9TREE</name>
<dbReference type="PANTHER" id="PTHR40422">
    <property type="entry name" value="TRANSLATION MACHINERY-ASSOCIATED PROTEIN 17"/>
    <property type="match status" value="1"/>
</dbReference>
<evidence type="ECO:0000313" key="2">
    <source>
        <dbReference type="EMBL" id="RSH81686.1"/>
    </source>
</evidence>
<dbReference type="AlphaFoldDB" id="A0A427XS60"/>
<organism evidence="2 3">
    <name type="scientific">Apiotrichum porosum</name>
    <dbReference type="NCBI Taxonomy" id="105984"/>
    <lineage>
        <taxon>Eukaryota</taxon>
        <taxon>Fungi</taxon>
        <taxon>Dikarya</taxon>
        <taxon>Basidiomycota</taxon>
        <taxon>Agaricomycotina</taxon>
        <taxon>Tremellomycetes</taxon>
        <taxon>Trichosporonales</taxon>
        <taxon>Trichosporonaceae</taxon>
        <taxon>Apiotrichum</taxon>
    </lineage>
</organism>
<accession>A0A427XS60</accession>
<sequence length="168" mass="17284">MDFQTRHPQPFSAVEASHLDVSTIVAEIARLQNSLAHLDVSQTELAAFLAEEEDVDLRAAWSENEGVIASQRERIALLRAVLTEKVGADSLAHYGVPSDTTAAAPAPSAATTATPTTTAQTHGPTPAPAPAPAPLNGSTANGTSTGGGQPQAISGEQMAVDEDDGLHL</sequence>